<name>A0A3N4LXK8_9PEZI</name>
<evidence type="ECO:0000313" key="1">
    <source>
        <dbReference type="EMBL" id="RPB26438.1"/>
    </source>
</evidence>
<sequence>MEQRRDPTFAGAFVVRLRTRADGQVLRPSPLRPHVEVTTGFTFTLTTNDPVMHPLPHPDLLTLLAAVMRVTRAAGAAITEWDELSEDAEGEVRSFRGPELDEISWALRRFLEEANGDESGA</sequence>
<dbReference type="EMBL" id="ML121534">
    <property type="protein sequence ID" value="RPB26438.1"/>
    <property type="molecule type" value="Genomic_DNA"/>
</dbReference>
<dbReference type="Proteomes" id="UP000267821">
    <property type="component" value="Unassembled WGS sequence"/>
</dbReference>
<dbReference type="InParanoid" id="A0A3N4LXK8"/>
<gene>
    <name evidence="1" type="ORF">L211DRAFT_835279</name>
</gene>
<organism evidence="1 2">
    <name type="scientific">Terfezia boudieri ATCC MYA-4762</name>
    <dbReference type="NCBI Taxonomy" id="1051890"/>
    <lineage>
        <taxon>Eukaryota</taxon>
        <taxon>Fungi</taxon>
        <taxon>Dikarya</taxon>
        <taxon>Ascomycota</taxon>
        <taxon>Pezizomycotina</taxon>
        <taxon>Pezizomycetes</taxon>
        <taxon>Pezizales</taxon>
        <taxon>Pezizaceae</taxon>
        <taxon>Terfezia</taxon>
    </lineage>
</organism>
<keyword evidence="2" id="KW-1185">Reference proteome</keyword>
<protein>
    <submittedName>
        <fullName evidence="1">Uncharacterized protein</fullName>
    </submittedName>
</protein>
<proteinExistence type="predicted"/>
<reference evidence="1 2" key="1">
    <citation type="journal article" date="2018" name="Nat. Ecol. Evol.">
        <title>Pezizomycetes genomes reveal the molecular basis of ectomycorrhizal truffle lifestyle.</title>
        <authorList>
            <person name="Murat C."/>
            <person name="Payen T."/>
            <person name="Noel B."/>
            <person name="Kuo A."/>
            <person name="Morin E."/>
            <person name="Chen J."/>
            <person name="Kohler A."/>
            <person name="Krizsan K."/>
            <person name="Balestrini R."/>
            <person name="Da Silva C."/>
            <person name="Montanini B."/>
            <person name="Hainaut M."/>
            <person name="Levati E."/>
            <person name="Barry K.W."/>
            <person name="Belfiori B."/>
            <person name="Cichocki N."/>
            <person name="Clum A."/>
            <person name="Dockter R.B."/>
            <person name="Fauchery L."/>
            <person name="Guy J."/>
            <person name="Iotti M."/>
            <person name="Le Tacon F."/>
            <person name="Lindquist E.A."/>
            <person name="Lipzen A."/>
            <person name="Malagnac F."/>
            <person name="Mello A."/>
            <person name="Molinier V."/>
            <person name="Miyauchi S."/>
            <person name="Poulain J."/>
            <person name="Riccioni C."/>
            <person name="Rubini A."/>
            <person name="Sitrit Y."/>
            <person name="Splivallo R."/>
            <person name="Traeger S."/>
            <person name="Wang M."/>
            <person name="Zifcakova L."/>
            <person name="Wipf D."/>
            <person name="Zambonelli A."/>
            <person name="Paolocci F."/>
            <person name="Nowrousian M."/>
            <person name="Ottonello S."/>
            <person name="Baldrian P."/>
            <person name="Spatafora J.W."/>
            <person name="Henrissat B."/>
            <person name="Nagy L.G."/>
            <person name="Aury J.M."/>
            <person name="Wincker P."/>
            <person name="Grigoriev I.V."/>
            <person name="Bonfante P."/>
            <person name="Martin F.M."/>
        </authorList>
    </citation>
    <scope>NUCLEOTIDE SEQUENCE [LARGE SCALE GENOMIC DNA]</scope>
    <source>
        <strain evidence="1 2">ATCC MYA-4762</strain>
    </source>
</reference>
<dbReference type="OrthoDB" id="10478421at2759"/>
<accession>A0A3N4LXK8</accession>
<evidence type="ECO:0000313" key="2">
    <source>
        <dbReference type="Proteomes" id="UP000267821"/>
    </source>
</evidence>
<dbReference type="AlphaFoldDB" id="A0A3N4LXK8"/>